<comment type="caution">
    <text evidence="1">The sequence shown here is derived from an EMBL/GenBank/DDBJ whole genome shotgun (WGS) entry which is preliminary data.</text>
</comment>
<sequence length="300" mass="35874">MLKISRIKLGHLYAKGESYWAQRSRIRWLKEHNRSTHFFHVWATSRLKKNKIEGLEDSNGIWMRDTYNIYRVAWDYFHNLFKPEASNHDDNYLNYIQRCVIQNVNNMLTRKIMDDEILEAFNQMDPCKALDDNKGISSLSDMMIILMSKIKDPIDMTKFQLISLFRVIYKIISKVLANRLKSLKNSPNKGFFIKLDMRKAYDHIEWNFLKNVMKKMGFDGSWIEKSHTLCSAGEGYFRGHKIKNMSNMVGMQREMERKAVEDFIMTLWNNWNNRKNFVFHGKEDEARVIWDSARMLCYDF</sequence>
<keyword evidence="2" id="KW-1185">Reference proteome</keyword>
<gene>
    <name evidence="1" type="ORF">J1N35_005441</name>
</gene>
<name>A0A9D3WEA8_9ROSI</name>
<dbReference type="EMBL" id="JAIQCV010000002">
    <property type="protein sequence ID" value="KAH1122281.1"/>
    <property type="molecule type" value="Genomic_DNA"/>
</dbReference>
<accession>A0A9D3WEA8</accession>
<dbReference type="AlphaFoldDB" id="A0A9D3WEA8"/>
<evidence type="ECO:0008006" key="3">
    <source>
        <dbReference type="Google" id="ProtNLM"/>
    </source>
</evidence>
<evidence type="ECO:0000313" key="1">
    <source>
        <dbReference type="EMBL" id="KAH1122281.1"/>
    </source>
</evidence>
<dbReference type="OrthoDB" id="991485at2759"/>
<proteinExistence type="predicted"/>
<organism evidence="1 2">
    <name type="scientific">Gossypium stocksii</name>
    <dbReference type="NCBI Taxonomy" id="47602"/>
    <lineage>
        <taxon>Eukaryota</taxon>
        <taxon>Viridiplantae</taxon>
        <taxon>Streptophyta</taxon>
        <taxon>Embryophyta</taxon>
        <taxon>Tracheophyta</taxon>
        <taxon>Spermatophyta</taxon>
        <taxon>Magnoliopsida</taxon>
        <taxon>eudicotyledons</taxon>
        <taxon>Gunneridae</taxon>
        <taxon>Pentapetalae</taxon>
        <taxon>rosids</taxon>
        <taxon>malvids</taxon>
        <taxon>Malvales</taxon>
        <taxon>Malvaceae</taxon>
        <taxon>Malvoideae</taxon>
        <taxon>Gossypium</taxon>
    </lineage>
</organism>
<evidence type="ECO:0000313" key="2">
    <source>
        <dbReference type="Proteomes" id="UP000828251"/>
    </source>
</evidence>
<protein>
    <recommendedName>
        <fullName evidence="3">Reverse transcriptase domain-containing protein</fullName>
    </recommendedName>
</protein>
<reference evidence="1 2" key="1">
    <citation type="journal article" date="2021" name="Plant Biotechnol. J.">
        <title>Multi-omics assisted identification of the key and species-specific regulatory components of drought-tolerant mechanisms in Gossypium stocksii.</title>
        <authorList>
            <person name="Yu D."/>
            <person name="Ke L."/>
            <person name="Zhang D."/>
            <person name="Wu Y."/>
            <person name="Sun Y."/>
            <person name="Mei J."/>
            <person name="Sun J."/>
            <person name="Sun Y."/>
        </authorList>
    </citation>
    <scope>NUCLEOTIDE SEQUENCE [LARGE SCALE GENOMIC DNA]</scope>
    <source>
        <strain evidence="2">cv. E1</strain>
        <tissue evidence="1">Leaf</tissue>
    </source>
</reference>
<dbReference type="Proteomes" id="UP000828251">
    <property type="component" value="Unassembled WGS sequence"/>
</dbReference>